<feature type="domain" description="HD" evidence="1">
    <location>
        <begin position="233"/>
        <end position="359"/>
    </location>
</feature>
<evidence type="ECO:0000259" key="2">
    <source>
        <dbReference type="PROSITE" id="PS51832"/>
    </source>
</evidence>
<accession>A0A445N2Y7</accession>
<dbReference type="EMBL" id="OJIN01000226">
    <property type="protein sequence ID" value="SPD76067.1"/>
    <property type="molecule type" value="Genomic_DNA"/>
</dbReference>
<dbReference type="InterPro" id="IPR006674">
    <property type="entry name" value="HD_domain"/>
</dbReference>
<dbReference type="PROSITE" id="PS51831">
    <property type="entry name" value="HD"/>
    <property type="match status" value="1"/>
</dbReference>
<dbReference type="GO" id="GO:0016787">
    <property type="term" value="F:hydrolase activity"/>
    <property type="evidence" value="ECO:0007669"/>
    <property type="project" value="UniProtKB-KW"/>
</dbReference>
<dbReference type="Pfam" id="PF13487">
    <property type="entry name" value="HD_5"/>
    <property type="match status" value="1"/>
</dbReference>
<reference evidence="3" key="1">
    <citation type="submission" date="2018-01" db="EMBL/GenBank/DDBJ databases">
        <authorList>
            <person name="Regsiter A."/>
            <person name="William W."/>
        </authorList>
    </citation>
    <scope>NUCLEOTIDE SEQUENCE</scope>
    <source>
        <strain evidence="3">TRIP AH-1</strain>
    </source>
</reference>
<gene>
    <name evidence="3" type="ORF">PITCH_A800014</name>
</gene>
<evidence type="ECO:0000313" key="3">
    <source>
        <dbReference type="EMBL" id="SPD76067.1"/>
    </source>
</evidence>
<proteinExistence type="predicted"/>
<evidence type="ECO:0000259" key="1">
    <source>
        <dbReference type="PROSITE" id="PS51831"/>
    </source>
</evidence>
<dbReference type="InterPro" id="IPR037522">
    <property type="entry name" value="HD_GYP_dom"/>
</dbReference>
<dbReference type="InterPro" id="IPR003607">
    <property type="entry name" value="HD/PDEase_dom"/>
</dbReference>
<dbReference type="PROSITE" id="PS51832">
    <property type="entry name" value="HD_GYP"/>
    <property type="match status" value="1"/>
</dbReference>
<feature type="domain" description="HD-GYP" evidence="2">
    <location>
        <begin position="212"/>
        <end position="411"/>
    </location>
</feature>
<organism evidence="3">
    <name type="scientific">uncultured Desulfobacterium sp</name>
    <dbReference type="NCBI Taxonomy" id="201089"/>
    <lineage>
        <taxon>Bacteria</taxon>
        <taxon>Pseudomonadati</taxon>
        <taxon>Thermodesulfobacteriota</taxon>
        <taxon>Desulfobacteria</taxon>
        <taxon>Desulfobacterales</taxon>
        <taxon>Desulfobacteriaceae</taxon>
        <taxon>Desulfobacterium</taxon>
        <taxon>environmental samples</taxon>
    </lineage>
</organism>
<dbReference type="SMART" id="SM00471">
    <property type="entry name" value="HDc"/>
    <property type="match status" value="1"/>
</dbReference>
<dbReference type="SUPFAM" id="SSF109604">
    <property type="entry name" value="HD-domain/PDEase-like"/>
    <property type="match status" value="1"/>
</dbReference>
<dbReference type="Gene3D" id="1.10.3210.10">
    <property type="entry name" value="Hypothetical protein af1432"/>
    <property type="match status" value="1"/>
</dbReference>
<name>A0A445N2Y7_9BACT</name>
<dbReference type="AlphaFoldDB" id="A0A445N2Y7"/>
<protein>
    <submittedName>
        <fullName evidence="3">Metal dependent phosphohydrolase</fullName>
    </submittedName>
</protein>
<dbReference type="CDD" id="cd00077">
    <property type="entry name" value="HDc"/>
    <property type="match status" value="1"/>
</dbReference>
<dbReference type="PANTHER" id="PTHR43155:SF2">
    <property type="entry name" value="CYCLIC DI-GMP PHOSPHODIESTERASE PA4108"/>
    <property type="match status" value="1"/>
</dbReference>
<dbReference type="PANTHER" id="PTHR43155">
    <property type="entry name" value="CYCLIC DI-GMP PHOSPHODIESTERASE PA4108-RELATED"/>
    <property type="match status" value="1"/>
</dbReference>
<keyword evidence="3" id="KW-0378">Hydrolase</keyword>
<sequence>MTEITKLTTEGNQKRRSLLGEKFLIALYRVTATSKMYQSNNAVLIDCAREFIGTVSNWVLEDGYLSVNISRGHFFMQDEKLVFQRENINIVKEMSAYFEQRLIKGFRFNRSFNEVSIEQVLEFIRLLNSSKEDEEPLVWLVTRLEDGAFSWIEFISDSDASAKAQNEASKELARKSYSYALASLKEVSQKIVSESRAGVRKIKRVVQDMVDLLSIDKALLLGMSTVRDYDDYTYTHSVNVAILSLCLGKAIGLSRLSLSNLGLCGLVHDLGKVETPKEILKKPGKLTAEEFMEMEKHPLRSVGQILKLQAERDLKAKVLLPPLEHHMKYDSSGYPRVRRRQTVSLFGRIITIADFFDALSSPRIYRPVAYSPDKVLGLMLQRSGKDFDPILLKVFINMVGAYPMGTLIELDTGDLGLVLPSTGESNKVRPRVVLLVSGNGGGYKKGERVDLAEKDAATGSYIRNIVNTFNPSEYNIQPAEFILS</sequence>